<feature type="domain" description="EamA" evidence="2">
    <location>
        <begin position="170"/>
        <end position="307"/>
    </location>
</feature>
<dbReference type="RefSeq" id="WP_382429689.1">
    <property type="nucleotide sequence ID" value="NZ_JBHSHJ010000001.1"/>
</dbReference>
<reference evidence="4" key="1">
    <citation type="journal article" date="2019" name="Int. J. Syst. Evol. Microbiol.">
        <title>The Global Catalogue of Microorganisms (GCM) 10K type strain sequencing project: providing services to taxonomists for standard genome sequencing and annotation.</title>
        <authorList>
            <consortium name="The Broad Institute Genomics Platform"/>
            <consortium name="The Broad Institute Genome Sequencing Center for Infectious Disease"/>
            <person name="Wu L."/>
            <person name="Ma J."/>
        </authorList>
    </citation>
    <scope>NUCLEOTIDE SEQUENCE [LARGE SCALE GENOMIC DNA]</scope>
    <source>
        <strain evidence="4">CCUG 49452</strain>
    </source>
</reference>
<keyword evidence="1" id="KW-0472">Membrane</keyword>
<evidence type="ECO:0000259" key="2">
    <source>
        <dbReference type="Pfam" id="PF00892"/>
    </source>
</evidence>
<dbReference type="InterPro" id="IPR000620">
    <property type="entry name" value="EamA_dom"/>
</dbReference>
<feature type="transmembrane region" description="Helical" evidence="1">
    <location>
        <begin position="135"/>
        <end position="153"/>
    </location>
</feature>
<feature type="transmembrane region" description="Helical" evidence="1">
    <location>
        <begin position="174"/>
        <end position="194"/>
    </location>
</feature>
<feature type="transmembrane region" description="Helical" evidence="1">
    <location>
        <begin position="200"/>
        <end position="223"/>
    </location>
</feature>
<feature type="transmembrane region" description="Helical" evidence="1">
    <location>
        <begin position="73"/>
        <end position="99"/>
    </location>
</feature>
<protein>
    <submittedName>
        <fullName evidence="3">EamA/RhaT family transporter</fullName>
    </submittedName>
</protein>
<comment type="caution">
    <text evidence="3">The sequence shown here is derived from an EMBL/GenBank/DDBJ whole genome shotgun (WGS) entry which is preliminary data.</text>
</comment>
<dbReference type="SUPFAM" id="SSF103481">
    <property type="entry name" value="Multidrug resistance efflux transporter EmrE"/>
    <property type="match status" value="2"/>
</dbReference>
<keyword evidence="1" id="KW-0812">Transmembrane</keyword>
<dbReference type="Proteomes" id="UP001596001">
    <property type="component" value="Unassembled WGS sequence"/>
</dbReference>
<organism evidence="3 4">
    <name type="scientific">Giesbergeria sinuosa</name>
    <dbReference type="NCBI Taxonomy" id="80883"/>
    <lineage>
        <taxon>Bacteria</taxon>
        <taxon>Pseudomonadati</taxon>
        <taxon>Pseudomonadota</taxon>
        <taxon>Betaproteobacteria</taxon>
        <taxon>Burkholderiales</taxon>
        <taxon>Comamonadaceae</taxon>
        <taxon>Giesbergeria</taxon>
    </lineage>
</organism>
<evidence type="ECO:0000313" key="4">
    <source>
        <dbReference type="Proteomes" id="UP001596001"/>
    </source>
</evidence>
<feature type="transmembrane region" description="Helical" evidence="1">
    <location>
        <begin position="49"/>
        <end position="67"/>
    </location>
</feature>
<gene>
    <name evidence="3" type="ORF">ACFO6X_02460</name>
</gene>
<keyword evidence="1" id="KW-1133">Transmembrane helix</keyword>
<name>A0ABV9QAF4_9BURK</name>
<dbReference type="EMBL" id="JBHSHJ010000001">
    <property type="protein sequence ID" value="MFC4787858.1"/>
    <property type="molecule type" value="Genomic_DNA"/>
</dbReference>
<dbReference type="InterPro" id="IPR037185">
    <property type="entry name" value="EmrE-like"/>
</dbReference>
<feature type="transmembrane region" description="Helical" evidence="1">
    <location>
        <begin position="106"/>
        <end position="129"/>
    </location>
</feature>
<evidence type="ECO:0000313" key="3">
    <source>
        <dbReference type="EMBL" id="MFC4787858.1"/>
    </source>
</evidence>
<evidence type="ECO:0000256" key="1">
    <source>
        <dbReference type="SAM" id="Phobius"/>
    </source>
</evidence>
<feature type="transmembrane region" description="Helical" evidence="1">
    <location>
        <begin position="235"/>
        <end position="260"/>
    </location>
</feature>
<feature type="transmembrane region" description="Helical" evidence="1">
    <location>
        <begin position="12"/>
        <end position="28"/>
    </location>
</feature>
<sequence>MSSVALHASPDWLWVPVVLVAALAQTVRNTAQRSLTSELGTMPATLVRFLYGLPFAVVYLAALYLLLPEARVLPAFSISYVGWIALGALFQILATAALLRAMEERNFAVAVTLAKTEVLQVALFAAVFLHELPTALALVAMVLSTLGVVVLSLPGRGQWLSLSAWFSRPALYGLAGGACFAIATVCFRGGALALDAASPWVSGAWGVLLAQSLQSVGLGAWVAQRTPQGLAPLWRAWRVSLLTGAMGAIASIAWFTAYALQSVGQVRTLGMIEVVFSYFVSRRILSEHLLWQEKTGMLMVVAGLVLICWP</sequence>
<dbReference type="Pfam" id="PF00892">
    <property type="entry name" value="EamA"/>
    <property type="match status" value="1"/>
</dbReference>
<accession>A0ABV9QAF4</accession>
<proteinExistence type="predicted"/>
<keyword evidence="4" id="KW-1185">Reference proteome</keyword>